<comment type="caution">
    <text evidence="9">The sequence shown here is derived from an EMBL/GenBank/DDBJ whole genome shotgun (WGS) entry which is preliminary data.</text>
</comment>
<comment type="similarity">
    <text evidence="8">Belongs to the NqrDE/RnfAE family.</text>
</comment>
<sequence>MSPWKVFVRGLWEEVPIFRLLLGLCPTLAVTTSMVNGLGMGLAATTVLVGSNFIISLFRKAIPNKIRIPAFIVVIATFVTVVDLFMHGFTPDLHKAMGIFIPLIVVNCIILGRAEAFASKNDIGRSLLDGIGMGLGFTMVLCIVGSVREVIGSGSIAGLSLFGEAYRPMLILILPPGGFLVLALLIGGFNLIESRKGAK</sequence>
<feature type="transmembrane region" description="Helical" evidence="8">
    <location>
        <begin position="70"/>
        <end position="90"/>
    </location>
</feature>
<accession>A0A1F5YDY5</accession>
<comment type="function">
    <text evidence="8">Part of a membrane-bound complex that couples electron transfer with translocation of ions across the membrane.</text>
</comment>
<evidence type="ECO:0000256" key="1">
    <source>
        <dbReference type="ARBA" id="ARBA00004127"/>
    </source>
</evidence>
<keyword evidence="2 8" id="KW-0813">Transport</keyword>
<keyword evidence="5 8" id="KW-0249">Electron transport</keyword>
<keyword evidence="3 8" id="KW-0812">Transmembrane</keyword>
<feature type="transmembrane region" description="Helical" evidence="8">
    <location>
        <begin position="38"/>
        <end position="58"/>
    </location>
</feature>
<dbReference type="GO" id="GO:0012505">
    <property type="term" value="C:endomembrane system"/>
    <property type="evidence" value="ECO:0007669"/>
    <property type="project" value="UniProtKB-SubCell"/>
</dbReference>
<evidence type="ECO:0000256" key="7">
    <source>
        <dbReference type="ARBA" id="ARBA00023136"/>
    </source>
</evidence>
<evidence type="ECO:0000256" key="8">
    <source>
        <dbReference type="HAMAP-Rule" id="MF_00478"/>
    </source>
</evidence>
<dbReference type="GO" id="GO:0022900">
    <property type="term" value="P:electron transport chain"/>
    <property type="evidence" value="ECO:0007669"/>
    <property type="project" value="UniProtKB-UniRule"/>
</dbReference>
<evidence type="ECO:0000256" key="5">
    <source>
        <dbReference type="ARBA" id="ARBA00022982"/>
    </source>
</evidence>
<comment type="subunit">
    <text evidence="8">The complex is composed of six subunits: RnfA, RnfB, RnfC, RnfD, RnfE and RnfG.</text>
</comment>
<feature type="transmembrane region" description="Helical" evidence="8">
    <location>
        <begin position="126"/>
        <end position="148"/>
    </location>
</feature>
<dbReference type="Proteomes" id="UP000176992">
    <property type="component" value="Unassembled WGS sequence"/>
</dbReference>
<dbReference type="InterPro" id="IPR010968">
    <property type="entry name" value="RnfE"/>
</dbReference>
<evidence type="ECO:0000313" key="10">
    <source>
        <dbReference type="Proteomes" id="UP000176992"/>
    </source>
</evidence>
<feature type="transmembrane region" description="Helical" evidence="8">
    <location>
        <begin position="96"/>
        <end position="114"/>
    </location>
</feature>
<dbReference type="AlphaFoldDB" id="A0A1F5YDY5"/>
<dbReference type="PANTHER" id="PTHR30586">
    <property type="entry name" value="ELECTRON TRANSPORT COMPLEX PROTEIN RNFE"/>
    <property type="match status" value="1"/>
</dbReference>
<dbReference type="GO" id="GO:0005886">
    <property type="term" value="C:plasma membrane"/>
    <property type="evidence" value="ECO:0007669"/>
    <property type="project" value="UniProtKB-SubCell"/>
</dbReference>
<keyword evidence="4 8" id="KW-1278">Translocase</keyword>
<evidence type="ECO:0000256" key="3">
    <source>
        <dbReference type="ARBA" id="ARBA00022692"/>
    </source>
</evidence>
<protein>
    <recommendedName>
        <fullName evidence="8">Ion-translocating oxidoreductase complex subunit E</fullName>
        <ecNumber evidence="8">7.-.-.-</ecNumber>
    </recommendedName>
    <alternativeName>
        <fullName evidence="8">Rnf electron transport complex subunit E</fullName>
    </alternativeName>
</protein>
<keyword evidence="7 8" id="KW-0472">Membrane</keyword>
<dbReference type="HAMAP" id="MF_00478">
    <property type="entry name" value="RsxE_RnfE"/>
    <property type="match status" value="1"/>
</dbReference>
<proteinExistence type="inferred from homology"/>
<evidence type="ECO:0000313" key="9">
    <source>
        <dbReference type="EMBL" id="OGF98374.1"/>
    </source>
</evidence>
<gene>
    <name evidence="8" type="primary">rnfE</name>
    <name evidence="9" type="ORF">A2Z86_08945</name>
</gene>
<dbReference type="Pfam" id="PF02508">
    <property type="entry name" value="Rnf-Nqr"/>
    <property type="match status" value="1"/>
</dbReference>
<evidence type="ECO:0000256" key="6">
    <source>
        <dbReference type="ARBA" id="ARBA00022989"/>
    </source>
</evidence>
<name>A0A1F5YDY5_9BACT</name>
<feature type="transmembrane region" description="Helical" evidence="8">
    <location>
        <begin position="168"/>
        <end position="192"/>
    </location>
</feature>
<reference evidence="9 10" key="1">
    <citation type="journal article" date="2016" name="Nat. Commun.">
        <title>Thousands of microbial genomes shed light on interconnected biogeochemical processes in an aquifer system.</title>
        <authorList>
            <person name="Anantharaman K."/>
            <person name="Brown C.T."/>
            <person name="Hug L.A."/>
            <person name="Sharon I."/>
            <person name="Castelle C.J."/>
            <person name="Probst A.J."/>
            <person name="Thomas B.C."/>
            <person name="Singh A."/>
            <person name="Wilkins M.J."/>
            <person name="Karaoz U."/>
            <person name="Brodie E.L."/>
            <person name="Williams K.H."/>
            <person name="Hubbard S.S."/>
            <person name="Banfield J.F."/>
        </authorList>
    </citation>
    <scope>NUCLEOTIDE SEQUENCE [LARGE SCALE GENOMIC DNA]</scope>
</reference>
<dbReference type="NCBIfam" id="NF009070">
    <property type="entry name" value="PRK12405.1"/>
    <property type="match status" value="1"/>
</dbReference>
<dbReference type="EMBL" id="MFIV01000118">
    <property type="protein sequence ID" value="OGF98374.1"/>
    <property type="molecule type" value="Genomic_DNA"/>
</dbReference>
<dbReference type="InterPro" id="IPR003667">
    <property type="entry name" value="NqrDE/RnfAE"/>
</dbReference>
<comment type="subcellular location">
    <subcellularLocation>
        <location evidence="8">Cell membrane</location>
        <topology evidence="8">Multi-pass membrane protein</topology>
    </subcellularLocation>
    <subcellularLocation>
        <location evidence="1">Endomembrane system</location>
        <topology evidence="1">Multi-pass membrane protein</topology>
    </subcellularLocation>
</comment>
<keyword evidence="8" id="KW-1003">Cell membrane</keyword>
<dbReference type="PIRSF" id="PIRSF006102">
    <property type="entry name" value="NQR_DE"/>
    <property type="match status" value="1"/>
</dbReference>
<dbReference type="PANTHER" id="PTHR30586:SF0">
    <property type="entry name" value="ION-TRANSLOCATING OXIDOREDUCTASE COMPLEX SUBUNIT E"/>
    <property type="match status" value="1"/>
</dbReference>
<keyword evidence="6 8" id="KW-1133">Transmembrane helix</keyword>
<dbReference type="EC" id="7.-.-.-" evidence="8"/>
<dbReference type="NCBIfam" id="TIGR01948">
    <property type="entry name" value="rnfE"/>
    <property type="match status" value="1"/>
</dbReference>
<organism evidence="9 10">
    <name type="scientific">Candidatus Glassbacteria bacterium GWA2_58_10</name>
    <dbReference type="NCBI Taxonomy" id="1817865"/>
    <lineage>
        <taxon>Bacteria</taxon>
        <taxon>Candidatus Glassiibacteriota</taxon>
    </lineage>
</organism>
<evidence type="ECO:0000256" key="4">
    <source>
        <dbReference type="ARBA" id="ARBA00022967"/>
    </source>
</evidence>
<evidence type="ECO:0000256" key="2">
    <source>
        <dbReference type="ARBA" id="ARBA00022448"/>
    </source>
</evidence>